<dbReference type="InterPro" id="IPR007568">
    <property type="entry name" value="RTA1"/>
</dbReference>
<name>A0A0C4EC67_MAGP6</name>
<feature type="transmembrane region" description="Helical" evidence="5">
    <location>
        <begin position="170"/>
        <end position="192"/>
    </location>
</feature>
<reference evidence="6" key="1">
    <citation type="submission" date="2010-05" db="EMBL/GenBank/DDBJ databases">
        <title>The Genome Sequence of Magnaporthe poae strain ATCC 64411.</title>
        <authorList>
            <consortium name="The Broad Institute Genome Sequencing Platform"/>
            <consortium name="Broad Institute Genome Sequencing Center for Infectious Disease"/>
            <person name="Ma L.-J."/>
            <person name="Dead R."/>
            <person name="Young S."/>
            <person name="Zeng Q."/>
            <person name="Koehrsen M."/>
            <person name="Alvarado L."/>
            <person name="Berlin A."/>
            <person name="Chapman S.B."/>
            <person name="Chen Z."/>
            <person name="Freedman E."/>
            <person name="Gellesch M."/>
            <person name="Goldberg J."/>
            <person name="Griggs A."/>
            <person name="Gujja S."/>
            <person name="Heilman E.R."/>
            <person name="Heiman D."/>
            <person name="Hepburn T."/>
            <person name="Howarth C."/>
            <person name="Jen D."/>
            <person name="Larson L."/>
            <person name="Mehta T."/>
            <person name="Neiman D."/>
            <person name="Pearson M."/>
            <person name="Roberts A."/>
            <person name="Saif S."/>
            <person name="Shea T."/>
            <person name="Shenoy N."/>
            <person name="Sisk P."/>
            <person name="Stolte C."/>
            <person name="Sykes S."/>
            <person name="Walk T."/>
            <person name="White J."/>
            <person name="Yandava C."/>
            <person name="Haas B."/>
            <person name="Nusbaum C."/>
            <person name="Birren B."/>
        </authorList>
    </citation>
    <scope>NUCLEOTIDE SEQUENCE</scope>
    <source>
        <strain evidence="6">ATCC 64411</strain>
    </source>
</reference>
<dbReference type="EMBL" id="ADBL01002298">
    <property type="status" value="NOT_ANNOTATED_CDS"/>
    <property type="molecule type" value="Genomic_DNA"/>
</dbReference>
<dbReference type="eggNOG" id="ENOG502RZA5">
    <property type="taxonomic scope" value="Eukaryota"/>
</dbReference>
<dbReference type="OrthoDB" id="5384040at2759"/>
<dbReference type="EnsemblFungi" id="MAPG_10281T0">
    <property type="protein sequence ID" value="MAPG_10281T0"/>
    <property type="gene ID" value="MAPG_10281"/>
</dbReference>
<dbReference type="GO" id="GO:0016020">
    <property type="term" value="C:membrane"/>
    <property type="evidence" value="ECO:0007669"/>
    <property type="project" value="UniProtKB-SubCell"/>
</dbReference>
<feature type="transmembrane region" description="Helical" evidence="5">
    <location>
        <begin position="101"/>
        <end position="124"/>
    </location>
</feature>
<organism evidence="7 8">
    <name type="scientific">Magnaporthiopsis poae (strain ATCC 64411 / 73-15)</name>
    <name type="common">Kentucky bluegrass fungus</name>
    <name type="synonym">Magnaporthe poae</name>
    <dbReference type="NCBI Taxonomy" id="644358"/>
    <lineage>
        <taxon>Eukaryota</taxon>
        <taxon>Fungi</taxon>
        <taxon>Dikarya</taxon>
        <taxon>Ascomycota</taxon>
        <taxon>Pezizomycotina</taxon>
        <taxon>Sordariomycetes</taxon>
        <taxon>Sordariomycetidae</taxon>
        <taxon>Magnaporthales</taxon>
        <taxon>Magnaporthaceae</taxon>
        <taxon>Magnaporthiopsis</taxon>
    </lineage>
</organism>
<dbReference type="PANTHER" id="PTHR31465:SF15">
    <property type="entry name" value="LIPID TRANSPORTER ATNI-RELATED"/>
    <property type="match status" value="1"/>
</dbReference>
<proteinExistence type="predicted"/>
<reference evidence="7" key="5">
    <citation type="submission" date="2015-06" db="UniProtKB">
        <authorList>
            <consortium name="EnsemblFungi"/>
        </authorList>
    </citation>
    <scope>IDENTIFICATION</scope>
    <source>
        <strain evidence="7">ATCC 64411</strain>
    </source>
</reference>
<reference evidence="7" key="4">
    <citation type="journal article" date="2015" name="G3 (Bethesda)">
        <title>Genome sequences of three phytopathogenic species of the Magnaporthaceae family of fungi.</title>
        <authorList>
            <person name="Okagaki L.H."/>
            <person name="Nunes C.C."/>
            <person name="Sailsbery J."/>
            <person name="Clay B."/>
            <person name="Brown D."/>
            <person name="John T."/>
            <person name="Oh Y."/>
            <person name="Young N."/>
            <person name="Fitzgerald M."/>
            <person name="Haas B.J."/>
            <person name="Zeng Q."/>
            <person name="Young S."/>
            <person name="Adiconis X."/>
            <person name="Fan L."/>
            <person name="Levin J.Z."/>
            <person name="Mitchell T.K."/>
            <person name="Okubara P.A."/>
            <person name="Farman M.L."/>
            <person name="Kohn L.M."/>
            <person name="Birren B."/>
            <person name="Ma L.-J."/>
            <person name="Dean R.A."/>
        </authorList>
    </citation>
    <scope>NUCLEOTIDE SEQUENCE</scope>
    <source>
        <strain evidence="7">ATCC 64411 / 73-15</strain>
    </source>
</reference>
<dbReference type="PANTHER" id="PTHR31465">
    <property type="entry name" value="PROTEIN RTA1-RELATED"/>
    <property type="match status" value="1"/>
</dbReference>
<accession>A0A0C4EC67</accession>
<evidence type="ECO:0000313" key="8">
    <source>
        <dbReference type="Proteomes" id="UP000011715"/>
    </source>
</evidence>
<evidence type="ECO:0000256" key="4">
    <source>
        <dbReference type="ARBA" id="ARBA00023136"/>
    </source>
</evidence>
<protein>
    <submittedName>
        <fullName evidence="6">RTA1 domain-containing protein</fullName>
    </submittedName>
</protein>
<dbReference type="AlphaFoldDB" id="A0A0C4EC67"/>
<keyword evidence="4 5" id="KW-0472">Membrane</keyword>
<evidence type="ECO:0000313" key="7">
    <source>
        <dbReference type="EnsemblFungi" id="MAPG_10281T0"/>
    </source>
</evidence>
<reference evidence="6" key="3">
    <citation type="submission" date="2011-03" db="EMBL/GenBank/DDBJ databases">
        <title>Annotation of Magnaporthe poae ATCC 64411.</title>
        <authorList>
            <person name="Ma L.-J."/>
            <person name="Dead R."/>
            <person name="Young S.K."/>
            <person name="Zeng Q."/>
            <person name="Gargeya S."/>
            <person name="Fitzgerald M."/>
            <person name="Haas B."/>
            <person name="Abouelleil A."/>
            <person name="Alvarado L."/>
            <person name="Arachchi H.M."/>
            <person name="Berlin A."/>
            <person name="Brown A."/>
            <person name="Chapman S.B."/>
            <person name="Chen Z."/>
            <person name="Dunbar C."/>
            <person name="Freedman E."/>
            <person name="Gearin G."/>
            <person name="Gellesch M."/>
            <person name="Goldberg J."/>
            <person name="Griggs A."/>
            <person name="Gujja S."/>
            <person name="Heiman D."/>
            <person name="Howarth C."/>
            <person name="Larson L."/>
            <person name="Lui A."/>
            <person name="MacDonald P.J.P."/>
            <person name="Mehta T."/>
            <person name="Montmayeur A."/>
            <person name="Murphy C."/>
            <person name="Neiman D."/>
            <person name="Pearson M."/>
            <person name="Priest M."/>
            <person name="Roberts A."/>
            <person name="Saif S."/>
            <person name="Shea T."/>
            <person name="Shenoy N."/>
            <person name="Sisk P."/>
            <person name="Stolte C."/>
            <person name="Sykes S."/>
            <person name="Yandava C."/>
            <person name="Wortman J."/>
            <person name="Nusbaum C."/>
            <person name="Birren B."/>
        </authorList>
    </citation>
    <scope>NUCLEOTIDE SEQUENCE</scope>
    <source>
        <strain evidence="6">ATCC 64411</strain>
    </source>
</reference>
<keyword evidence="8" id="KW-1185">Reference proteome</keyword>
<feature type="transmembrane region" description="Helical" evidence="5">
    <location>
        <begin position="257"/>
        <end position="276"/>
    </location>
</feature>
<evidence type="ECO:0000256" key="1">
    <source>
        <dbReference type="ARBA" id="ARBA00004141"/>
    </source>
</evidence>
<feature type="transmembrane region" description="Helical" evidence="5">
    <location>
        <begin position="131"/>
        <end position="150"/>
    </location>
</feature>
<evidence type="ECO:0000256" key="5">
    <source>
        <dbReference type="SAM" id="Phobius"/>
    </source>
</evidence>
<comment type="subcellular location">
    <subcellularLocation>
        <location evidence="1">Membrane</location>
        <topology evidence="1">Multi-pass membrane protein</topology>
    </subcellularLocation>
</comment>
<dbReference type="VEuPathDB" id="FungiDB:MAPG_10281"/>
<reference evidence="8" key="2">
    <citation type="submission" date="2010-05" db="EMBL/GenBank/DDBJ databases">
        <title>The genome sequence of Magnaporthe poae strain ATCC 64411.</title>
        <authorList>
            <person name="Ma L.-J."/>
            <person name="Dead R."/>
            <person name="Young S."/>
            <person name="Zeng Q."/>
            <person name="Koehrsen M."/>
            <person name="Alvarado L."/>
            <person name="Berlin A."/>
            <person name="Chapman S.B."/>
            <person name="Chen Z."/>
            <person name="Freedman E."/>
            <person name="Gellesch M."/>
            <person name="Goldberg J."/>
            <person name="Griggs A."/>
            <person name="Gujja S."/>
            <person name="Heilman E.R."/>
            <person name="Heiman D."/>
            <person name="Hepburn T."/>
            <person name="Howarth C."/>
            <person name="Jen D."/>
            <person name="Larson L."/>
            <person name="Mehta T."/>
            <person name="Neiman D."/>
            <person name="Pearson M."/>
            <person name="Roberts A."/>
            <person name="Saif S."/>
            <person name="Shea T."/>
            <person name="Shenoy N."/>
            <person name="Sisk P."/>
            <person name="Stolte C."/>
            <person name="Sykes S."/>
            <person name="Walk T."/>
            <person name="White J."/>
            <person name="Yandava C."/>
            <person name="Haas B."/>
            <person name="Nusbaum C."/>
            <person name="Birren B."/>
        </authorList>
    </citation>
    <scope>NUCLEOTIDE SEQUENCE [LARGE SCALE GENOMIC DNA]</scope>
    <source>
        <strain evidence="8">ATCC 64411 / 73-15</strain>
    </source>
</reference>
<feature type="transmembrane region" description="Helical" evidence="5">
    <location>
        <begin position="213"/>
        <end position="237"/>
    </location>
</feature>
<evidence type="ECO:0000256" key="3">
    <source>
        <dbReference type="ARBA" id="ARBA00022989"/>
    </source>
</evidence>
<evidence type="ECO:0000256" key="2">
    <source>
        <dbReference type="ARBA" id="ARBA00022692"/>
    </source>
</evidence>
<dbReference type="EMBL" id="GL876975">
    <property type="protein sequence ID" value="KLU90427.1"/>
    <property type="molecule type" value="Genomic_DNA"/>
</dbReference>
<evidence type="ECO:0000313" key="6">
    <source>
        <dbReference type="EMBL" id="KLU90427.1"/>
    </source>
</evidence>
<dbReference type="STRING" id="644358.A0A0C4EC67"/>
<sequence>MASSPRFSFPNLVVDNAGVSPCLRQCFLHNHLHRANQRGHVLSPLPNPLSAAAIQTPPALLHLPLPHPHIPKLLLPSPAMGLSSIPPAARPPIPISVPIDLAPAVSATVLFALFAALHAVSAIFTRKTYSWVLVAAAVLEAAAYALRSAAASAAGQHQYASSSSSSLPLLAGHALLARLSPLWISAFAHMTFAREVLFYAPGAAVARIPAGHVSNVLVGMDVVSFALQLSGGILSFATTKNNTKLIKTGVKVQLAGVSLHQAATVSLVVLMVLFAVRMARYDRDRGHGYGAGVAEPVKRSWRVLHYALAAVACLLTMRDVFRLVELGLSLTPRSSRRSSSIIIGIGSEKYGYAFDALPVLLALLVFAVVHPGRFLVGHDAEFPTLAERRRLERAMRELEEQKQAQFGTALGGGDWARERGWD</sequence>
<dbReference type="Proteomes" id="UP000011715">
    <property type="component" value="Unassembled WGS sequence"/>
</dbReference>
<gene>
    <name evidence="6" type="ORF">MAPG_10281</name>
</gene>
<keyword evidence="2 5" id="KW-0812">Transmembrane</keyword>
<feature type="transmembrane region" description="Helical" evidence="5">
    <location>
        <begin position="350"/>
        <end position="369"/>
    </location>
</feature>
<dbReference type="Pfam" id="PF04479">
    <property type="entry name" value="RTA1"/>
    <property type="match status" value="1"/>
</dbReference>
<keyword evidence="3 5" id="KW-1133">Transmembrane helix</keyword>